<dbReference type="Pfam" id="PF01544">
    <property type="entry name" value="CorA"/>
    <property type="match status" value="1"/>
</dbReference>
<keyword evidence="4 7" id="KW-1133">Transmembrane helix</keyword>
<feature type="transmembrane region" description="Helical" evidence="7">
    <location>
        <begin position="498"/>
        <end position="524"/>
    </location>
</feature>
<sequence>MSLVIVKLTFLHETNMSSEVKEEHSGSNKVKKPESHKPVNNRDVIPGSDLWVDGLICAFEFVRGRKRSLTSRWNSRTMSGRHGDTEPFRSQPRDHNVGEVSSPTLDKNQALDSSPLYQFKRDQDAPDDEQKQIRILQSGQYNSIERSDGSHWAPIGWARISELVQTMQSDAGWSMQQLELLDDEESLTVADLAAPYWERPAGPVWWCHVDAGHSHVQTWLSNAQWLHPAISLALREESRLISERMKHLLYEVPVRVAGGLLFELLGQSAGDPYVEEDDIPVVLRSWQAQNFLLTALHVKGHVSRVNVLGIIEVQELLSGGGYNVPRTVHEVIAQLACRLTRWDDRLFRKSIFGAADEIELKFMHRRNQEDMNLFSIILNQEIRRLSRQVIRVKWSLHAREEIIFELLQHLRGNSARMLLEGIRKSTREMIDEQEAVRGRLFTIQDVMQSTVRAWLQDRSLRVTHNLAVFGGCGVVLTIITGLFGINVDGIPGAANTPYAFGLFTAILIFIGIVLIGVGLIYLGLKQPVTEEQVKVRKLELQELVKLFQKEAETHAQVRKNVPRNSLPPTSGDAFSNDVDYILIQ</sequence>
<evidence type="ECO:0000256" key="6">
    <source>
        <dbReference type="SAM" id="MobiDB-lite"/>
    </source>
</evidence>
<gene>
    <name evidence="8" type="ORF">K2173_006661</name>
</gene>
<comment type="subcellular location">
    <subcellularLocation>
        <location evidence="1">Membrane</location>
        <topology evidence="1">Multi-pass membrane protein</topology>
    </subcellularLocation>
</comment>
<accession>A0AAV8T7K0</accession>
<proteinExistence type="inferred from homology"/>
<comment type="caution">
    <text evidence="8">The sequence shown here is derived from an EMBL/GenBank/DDBJ whole genome shotgun (WGS) entry which is preliminary data.</text>
</comment>
<feature type="transmembrane region" description="Helical" evidence="7">
    <location>
        <begin position="466"/>
        <end position="486"/>
    </location>
</feature>
<dbReference type="EMBL" id="JAIWQS010000006">
    <property type="protein sequence ID" value="KAJ8762059.1"/>
    <property type="molecule type" value="Genomic_DNA"/>
</dbReference>
<feature type="compositionally biased region" description="Polar residues" evidence="6">
    <location>
        <begin position="99"/>
        <end position="111"/>
    </location>
</feature>
<protein>
    <recommendedName>
        <fullName evidence="10">Magnesium transporter CorA-like family protein</fullName>
    </recommendedName>
</protein>
<dbReference type="Gene3D" id="1.20.58.340">
    <property type="entry name" value="Magnesium transport protein CorA, transmembrane region"/>
    <property type="match status" value="1"/>
</dbReference>
<feature type="compositionally biased region" description="Basic and acidic residues" evidence="6">
    <location>
        <begin position="81"/>
        <end position="97"/>
    </location>
</feature>
<evidence type="ECO:0000256" key="2">
    <source>
        <dbReference type="ARBA" id="ARBA00009765"/>
    </source>
</evidence>
<evidence type="ECO:0000313" key="8">
    <source>
        <dbReference type="EMBL" id="KAJ8762059.1"/>
    </source>
</evidence>
<evidence type="ECO:0008006" key="10">
    <source>
        <dbReference type="Google" id="ProtNLM"/>
    </source>
</evidence>
<reference evidence="8 9" key="1">
    <citation type="submission" date="2021-09" db="EMBL/GenBank/DDBJ databases">
        <title>Genomic insights and catalytic innovation underlie evolution of tropane alkaloids biosynthesis.</title>
        <authorList>
            <person name="Wang Y.-J."/>
            <person name="Tian T."/>
            <person name="Huang J.-P."/>
            <person name="Huang S.-X."/>
        </authorList>
    </citation>
    <scope>NUCLEOTIDE SEQUENCE [LARGE SCALE GENOMIC DNA]</scope>
    <source>
        <strain evidence="8">KIB-2018</strain>
        <tissue evidence="8">Leaf</tissue>
    </source>
</reference>
<dbReference type="GO" id="GO:0016020">
    <property type="term" value="C:membrane"/>
    <property type="evidence" value="ECO:0007669"/>
    <property type="project" value="UniProtKB-SubCell"/>
</dbReference>
<keyword evidence="9" id="KW-1185">Reference proteome</keyword>
<feature type="compositionally biased region" description="Basic and acidic residues" evidence="6">
    <location>
        <begin position="19"/>
        <end position="37"/>
    </location>
</feature>
<dbReference type="SUPFAM" id="SSF144083">
    <property type="entry name" value="Magnesium transport protein CorA, transmembrane region"/>
    <property type="match status" value="1"/>
</dbReference>
<comment type="similarity">
    <text evidence="2">Belongs to the CorA metal ion transporter (MIT) (TC 1.A.35) family.</text>
</comment>
<dbReference type="Proteomes" id="UP001159364">
    <property type="component" value="Linkage Group LG06"/>
</dbReference>
<organism evidence="8 9">
    <name type="scientific">Erythroxylum novogranatense</name>
    <dbReference type="NCBI Taxonomy" id="1862640"/>
    <lineage>
        <taxon>Eukaryota</taxon>
        <taxon>Viridiplantae</taxon>
        <taxon>Streptophyta</taxon>
        <taxon>Embryophyta</taxon>
        <taxon>Tracheophyta</taxon>
        <taxon>Spermatophyta</taxon>
        <taxon>Magnoliopsida</taxon>
        <taxon>eudicotyledons</taxon>
        <taxon>Gunneridae</taxon>
        <taxon>Pentapetalae</taxon>
        <taxon>rosids</taxon>
        <taxon>fabids</taxon>
        <taxon>Malpighiales</taxon>
        <taxon>Erythroxylaceae</taxon>
        <taxon>Erythroxylum</taxon>
    </lineage>
</organism>
<dbReference type="SUPFAM" id="SSF143865">
    <property type="entry name" value="CorA soluble domain-like"/>
    <property type="match status" value="1"/>
</dbReference>
<name>A0AAV8T7K0_9ROSI</name>
<feature type="region of interest" description="Disordered" evidence="6">
    <location>
        <begin position="72"/>
        <end position="111"/>
    </location>
</feature>
<evidence type="ECO:0000313" key="9">
    <source>
        <dbReference type="Proteomes" id="UP001159364"/>
    </source>
</evidence>
<feature type="region of interest" description="Disordered" evidence="6">
    <location>
        <begin position="17"/>
        <end position="42"/>
    </location>
</feature>
<evidence type="ECO:0000256" key="1">
    <source>
        <dbReference type="ARBA" id="ARBA00004141"/>
    </source>
</evidence>
<dbReference type="AlphaFoldDB" id="A0AAV8T7K0"/>
<dbReference type="InterPro" id="IPR045861">
    <property type="entry name" value="CorA_cytoplasmic_dom"/>
</dbReference>
<dbReference type="PANTHER" id="PTHR46950">
    <property type="entry name" value="MAGNESIUM TRANSPORTER CORA-LIKE FAMILY PROTEIN"/>
    <property type="match status" value="1"/>
</dbReference>
<evidence type="ECO:0000256" key="4">
    <source>
        <dbReference type="ARBA" id="ARBA00022989"/>
    </source>
</evidence>
<dbReference type="GO" id="GO:0046873">
    <property type="term" value="F:metal ion transmembrane transporter activity"/>
    <property type="evidence" value="ECO:0007669"/>
    <property type="project" value="InterPro"/>
</dbReference>
<dbReference type="PANTHER" id="PTHR46950:SF2">
    <property type="entry name" value="MAGNESIUM TRANSPORTER CORA-LIKE FAMILY PROTEIN"/>
    <property type="match status" value="1"/>
</dbReference>
<evidence type="ECO:0000256" key="3">
    <source>
        <dbReference type="ARBA" id="ARBA00022692"/>
    </source>
</evidence>
<dbReference type="InterPro" id="IPR002523">
    <property type="entry name" value="MgTranspt_CorA/ZnTranspt_ZntB"/>
</dbReference>
<evidence type="ECO:0000256" key="7">
    <source>
        <dbReference type="SAM" id="Phobius"/>
    </source>
</evidence>
<keyword evidence="5 7" id="KW-0472">Membrane</keyword>
<keyword evidence="3 7" id="KW-0812">Transmembrane</keyword>
<dbReference type="InterPro" id="IPR045863">
    <property type="entry name" value="CorA_TM1_TM2"/>
</dbReference>
<evidence type="ECO:0000256" key="5">
    <source>
        <dbReference type="ARBA" id="ARBA00023136"/>
    </source>
</evidence>